<gene>
    <name evidence="5" type="ORF">NITHO_3310043</name>
</gene>
<comment type="caution">
    <text evidence="5">The sequence shown here is derived from an EMBL/GenBank/DDBJ whole genome shotgun (WGS) entry which is preliminary data.</text>
</comment>
<organism evidence="5 6">
    <name type="scientific">Nitrolancea hollandica Lb</name>
    <dbReference type="NCBI Taxonomy" id="1129897"/>
    <lineage>
        <taxon>Bacteria</taxon>
        <taxon>Pseudomonadati</taxon>
        <taxon>Thermomicrobiota</taxon>
        <taxon>Thermomicrobia</taxon>
        <taxon>Sphaerobacterales</taxon>
        <taxon>Sphaerobacterineae</taxon>
        <taxon>Sphaerobacteraceae</taxon>
        <taxon>Nitrolancea</taxon>
    </lineage>
</organism>
<sequence length="282" mass="29906">MIDAVIVALDGSKLAEQALPLAKQIAEHLGARLSLLQVIPPDAPAERQDEAAAYLEETARELLIPTQVMVRIGKPADEIIASAVDAPESIIVMMTHGRGGLGRLLYGSVADLVVRDSRVPVLLIRAGLVPSATEPLKSILVPLDGSAYAETALPQAIELARAFDADLWLARVAVANMALGGPLTTRSLAEGYQHAVREAAAYLDEVAERLKDTGVRLHTKQLAGFAEDEILAFERQAAIDLVVIATRARAVGLSGLGIQSLAQEMLRHGVSPVLMIRSAVTA</sequence>
<keyword evidence="3" id="KW-0067">ATP-binding</keyword>
<dbReference type="PANTHER" id="PTHR46268:SF27">
    <property type="entry name" value="UNIVERSAL STRESS PROTEIN RV2623"/>
    <property type="match status" value="1"/>
</dbReference>
<dbReference type="Pfam" id="PF00582">
    <property type="entry name" value="Usp"/>
    <property type="match status" value="2"/>
</dbReference>
<dbReference type="InterPro" id="IPR006015">
    <property type="entry name" value="Universal_stress_UspA"/>
</dbReference>
<dbReference type="PANTHER" id="PTHR46268">
    <property type="entry name" value="STRESS RESPONSE PROTEIN NHAX"/>
    <property type="match status" value="1"/>
</dbReference>
<proteinExistence type="inferred from homology"/>
<reference evidence="5 6" key="1">
    <citation type="journal article" date="2012" name="ISME J.">
        <title>Nitrification expanded: discovery, physiology and genomics of a nitrite-oxidizing bacterium from the phylum Chloroflexi.</title>
        <authorList>
            <person name="Sorokin D.Y."/>
            <person name="Lucker S."/>
            <person name="Vejmelkova D."/>
            <person name="Kostrikina N.A."/>
            <person name="Kleerebezem R."/>
            <person name="Rijpstra W.I."/>
            <person name="Damste J.S."/>
            <person name="Le Paslier D."/>
            <person name="Muyzer G."/>
            <person name="Wagner M."/>
            <person name="van Loosdrecht M.C."/>
            <person name="Daims H."/>
        </authorList>
    </citation>
    <scope>NUCLEOTIDE SEQUENCE [LARGE SCALE GENOMIC DNA]</scope>
    <source>
        <strain evidence="6">none</strain>
    </source>
</reference>
<comment type="similarity">
    <text evidence="1">Belongs to the universal stress protein A family.</text>
</comment>
<name>I4EI14_9BACT</name>
<dbReference type="PRINTS" id="PR01438">
    <property type="entry name" value="UNVRSLSTRESS"/>
</dbReference>
<feature type="domain" description="UspA" evidence="4">
    <location>
        <begin position="137"/>
        <end position="277"/>
    </location>
</feature>
<evidence type="ECO:0000256" key="1">
    <source>
        <dbReference type="ARBA" id="ARBA00008791"/>
    </source>
</evidence>
<evidence type="ECO:0000256" key="3">
    <source>
        <dbReference type="ARBA" id="ARBA00022840"/>
    </source>
</evidence>
<dbReference type="InterPro" id="IPR006016">
    <property type="entry name" value="UspA"/>
</dbReference>
<evidence type="ECO:0000313" key="6">
    <source>
        <dbReference type="Proteomes" id="UP000004221"/>
    </source>
</evidence>
<dbReference type="AlphaFoldDB" id="I4EI14"/>
<accession>I4EI14</accession>
<dbReference type="Proteomes" id="UP000004221">
    <property type="component" value="Unassembled WGS sequence"/>
</dbReference>
<evidence type="ECO:0000259" key="4">
    <source>
        <dbReference type="Pfam" id="PF00582"/>
    </source>
</evidence>
<feature type="domain" description="UspA" evidence="4">
    <location>
        <begin position="1"/>
        <end position="125"/>
    </location>
</feature>
<dbReference type="OrthoDB" id="9808582at2"/>
<dbReference type="GO" id="GO:0005524">
    <property type="term" value="F:ATP binding"/>
    <property type="evidence" value="ECO:0007669"/>
    <property type="project" value="UniProtKB-KW"/>
</dbReference>
<keyword evidence="6" id="KW-1185">Reference proteome</keyword>
<dbReference type="InterPro" id="IPR014729">
    <property type="entry name" value="Rossmann-like_a/b/a_fold"/>
</dbReference>
<keyword evidence="2" id="KW-0547">Nucleotide-binding</keyword>
<dbReference type="CDD" id="cd00293">
    <property type="entry name" value="USP-like"/>
    <property type="match status" value="2"/>
</dbReference>
<evidence type="ECO:0000256" key="2">
    <source>
        <dbReference type="ARBA" id="ARBA00022741"/>
    </source>
</evidence>
<dbReference type="EMBL" id="CAGS01000259">
    <property type="protein sequence ID" value="CCF84326.1"/>
    <property type="molecule type" value="Genomic_DNA"/>
</dbReference>
<protein>
    <submittedName>
        <fullName evidence="5">UspA domain protein</fullName>
    </submittedName>
</protein>
<dbReference type="RefSeq" id="WP_008478411.1">
    <property type="nucleotide sequence ID" value="NZ_CAGS01000259.1"/>
</dbReference>
<dbReference type="Gene3D" id="3.40.50.620">
    <property type="entry name" value="HUPs"/>
    <property type="match status" value="2"/>
</dbReference>
<evidence type="ECO:0000313" key="5">
    <source>
        <dbReference type="EMBL" id="CCF84326.1"/>
    </source>
</evidence>
<dbReference type="SUPFAM" id="SSF52402">
    <property type="entry name" value="Adenine nucleotide alpha hydrolases-like"/>
    <property type="match status" value="2"/>
</dbReference>